<dbReference type="Proteomes" id="UP000035057">
    <property type="component" value="Unassembled WGS sequence"/>
</dbReference>
<reference evidence="1 2" key="1">
    <citation type="submission" date="2012-12" db="EMBL/GenBank/DDBJ databases">
        <title>Genome assembly of Marinobacter sp. AK21.</title>
        <authorList>
            <person name="Khatri I."/>
            <person name="Kumar R."/>
            <person name="Vaidya B."/>
            <person name="Subramanian S."/>
            <person name="Pinnaka A."/>
        </authorList>
    </citation>
    <scope>NUCLEOTIDE SEQUENCE [LARGE SCALE GENOMIC DNA]</scope>
    <source>
        <strain evidence="1 2">AK21</strain>
    </source>
</reference>
<dbReference type="PATRIC" id="fig|1137280.3.peg.154"/>
<protein>
    <recommendedName>
        <fullName evidence="3">Transmembrane anti-sigma factor</fullName>
    </recommendedName>
</protein>
<proteinExistence type="predicted"/>
<sequence length="239" mass="25983">MSISDETLSAFLDAELPEQEMQAVRDALQEDPTLTDRIADLAVVDEQLRAHYGEIDEQPLPEAVTAMLAEAPESTGKVVEFPMWRRVRQGVREHTGAAVAAVLVMGFAVAQLGPFTSNDASDQWQTVANALETTPSGENRVLSDGQSLVARFTFSNRDGQYCRQYRLQGRDSASENIACLDQAGEWERVAQIPVEAGSAVGEYQTASGGSALDSTLDRMMASDVMPPEAEKQLIDSGWD</sequence>
<dbReference type="EMBL" id="ANIE01000001">
    <property type="protein sequence ID" value="KEF33150.1"/>
    <property type="molecule type" value="Genomic_DNA"/>
</dbReference>
<dbReference type="OrthoDB" id="5588054at2"/>
<dbReference type="RefSeq" id="WP_036127664.1">
    <property type="nucleotide sequence ID" value="NZ_ANIE01000001.1"/>
</dbReference>
<evidence type="ECO:0008006" key="3">
    <source>
        <dbReference type="Google" id="ProtNLM"/>
    </source>
</evidence>
<organism evidence="1 2">
    <name type="scientific">Marinobacter nitratireducens</name>
    <dbReference type="NCBI Taxonomy" id="1137280"/>
    <lineage>
        <taxon>Bacteria</taxon>
        <taxon>Pseudomonadati</taxon>
        <taxon>Pseudomonadota</taxon>
        <taxon>Gammaproteobacteria</taxon>
        <taxon>Pseudomonadales</taxon>
        <taxon>Marinobacteraceae</taxon>
        <taxon>Marinobacter</taxon>
    </lineage>
</organism>
<dbReference type="STRING" id="1137280.D777_00158"/>
<dbReference type="AlphaFoldDB" id="A0A072NJ45"/>
<name>A0A072NJ45_9GAMM</name>
<accession>A0A072NJ45</accession>
<evidence type="ECO:0000313" key="1">
    <source>
        <dbReference type="EMBL" id="KEF33150.1"/>
    </source>
</evidence>
<keyword evidence="2" id="KW-1185">Reference proteome</keyword>
<evidence type="ECO:0000313" key="2">
    <source>
        <dbReference type="Proteomes" id="UP000035057"/>
    </source>
</evidence>
<gene>
    <name evidence="1" type="ORF">D777_00158</name>
</gene>
<comment type="caution">
    <text evidence="1">The sequence shown here is derived from an EMBL/GenBank/DDBJ whole genome shotgun (WGS) entry which is preliminary data.</text>
</comment>